<dbReference type="Gene3D" id="3.30.310.10">
    <property type="entry name" value="TATA-Binding Protein"/>
    <property type="match status" value="2"/>
</dbReference>
<keyword evidence="5 7" id="KW-0804">Transcription</keyword>
<evidence type="ECO:0000256" key="4">
    <source>
        <dbReference type="ARBA" id="ARBA00023125"/>
    </source>
</evidence>
<keyword evidence="2 7" id="KW-0677">Repeat</keyword>
<evidence type="ECO:0000256" key="2">
    <source>
        <dbReference type="ARBA" id="ARBA00022737"/>
    </source>
</evidence>
<comment type="similarity">
    <text evidence="1 7">Belongs to the TBP family.</text>
</comment>
<dbReference type="AlphaFoldDB" id="A0A7J2U4Y3"/>
<keyword evidence="4 7" id="KW-0238">DNA-binding</keyword>
<evidence type="ECO:0000256" key="6">
    <source>
        <dbReference type="ARBA" id="ARBA00025680"/>
    </source>
</evidence>
<dbReference type="FunFam" id="3.30.310.10:FF:000007">
    <property type="entry name" value="TATA-box-binding protein"/>
    <property type="match status" value="1"/>
</dbReference>
<dbReference type="Pfam" id="PF00352">
    <property type="entry name" value="TBP"/>
    <property type="match status" value="2"/>
</dbReference>
<evidence type="ECO:0000256" key="3">
    <source>
        <dbReference type="ARBA" id="ARBA00023015"/>
    </source>
</evidence>
<evidence type="ECO:0000256" key="5">
    <source>
        <dbReference type="ARBA" id="ARBA00023163"/>
    </source>
</evidence>
<proteinExistence type="inferred from homology"/>
<evidence type="ECO:0000313" key="8">
    <source>
        <dbReference type="EMBL" id="HEM67377.1"/>
    </source>
</evidence>
<dbReference type="NCBIfam" id="NF001592">
    <property type="entry name" value="PRK00394.1-1"/>
    <property type="match status" value="1"/>
</dbReference>
<dbReference type="PRINTS" id="PR00686">
    <property type="entry name" value="TIFACTORIID"/>
</dbReference>
<dbReference type="GO" id="GO:0003677">
    <property type="term" value="F:DNA binding"/>
    <property type="evidence" value="ECO:0007669"/>
    <property type="project" value="UniProtKB-KW"/>
</dbReference>
<dbReference type="EMBL" id="DSEU01000047">
    <property type="protein sequence ID" value="HEM67377.1"/>
    <property type="molecule type" value="Genomic_DNA"/>
</dbReference>
<dbReference type="NCBIfam" id="NF001593">
    <property type="entry name" value="PRK00394.1-2"/>
    <property type="match status" value="1"/>
</dbReference>
<sequence length="218" mass="24614">MDLSNPFVQVKVENIVATVTIGQPIDLEYIDKALPNVEYDPEQFPGLVLRLENPKVTALVFRSGRMVVTGAKSTPMLIRAVKRIIKMLLKYYVTITSKPRIQVQNIVASANLGAEVMLEKVAFLLENTMYEPEQFPGLIYRMSDPHVVLLIFSSGKMVITGAKSEDEVFLAVRNVYLKLRELGCLREAKKEEEILSEELEGVEVGRSRKKITMKDLEV</sequence>
<accession>A0A7J2U4Y3</accession>
<feature type="repeat" description="1" evidence="7">
    <location>
        <begin position="12"/>
        <end position="88"/>
    </location>
</feature>
<dbReference type="InterPro" id="IPR033711">
    <property type="entry name" value="TBP_archaea"/>
</dbReference>
<evidence type="ECO:0000256" key="1">
    <source>
        <dbReference type="ARBA" id="ARBA00005560"/>
    </source>
</evidence>
<dbReference type="SUPFAM" id="SSF55945">
    <property type="entry name" value="TATA-box binding protein-like"/>
    <property type="match status" value="2"/>
</dbReference>
<dbReference type="GO" id="GO:0003700">
    <property type="term" value="F:DNA-binding transcription factor activity"/>
    <property type="evidence" value="ECO:0007669"/>
    <property type="project" value="UniProtKB-UniRule"/>
</dbReference>
<name>A0A7J2U4Y3_9CREN</name>
<reference evidence="8" key="1">
    <citation type="journal article" date="2020" name="mSystems">
        <title>Genome- and Community-Level Interaction Insights into Carbon Utilization and Element Cycling Functions of Hydrothermarchaeota in Hydrothermal Sediment.</title>
        <authorList>
            <person name="Zhou Z."/>
            <person name="Liu Y."/>
            <person name="Xu W."/>
            <person name="Pan J."/>
            <person name="Luo Z.H."/>
            <person name="Li M."/>
        </authorList>
    </citation>
    <scope>NUCLEOTIDE SEQUENCE [LARGE SCALE GENOMIC DNA]</scope>
    <source>
        <strain evidence="8">SpSt-125</strain>
    </source>
</reference>
<keyword evidence="3 7" id="KW-0805">Transcription regulation</keyword>
<comment type="caution">
    <text evidence="8">The sequence shown here is derived from an EMBL/GenBank/DDBJ whole genome shotgun (WGS) entry which is preliminary data.</text>
</comment>
<evidence type="ECO:0000256" key="7">
    <source>
        <dbReference type="HAMAP-Rule" id="MF_00408"/>
    </source>
</evidence>
<organism evidence="8">
    <name type="scientific">Ignisphaera aggregans</name>
    <dbReference type="NCBI Taxonomy" id="334771"/>
    <lineage>
        <taxon>Archaea</taxon>
        <taxon>Thermoproteota</taxon>
        <taxon>Thermoprotei</taxon>
        <taxon>Desulfurococcales</taxon>
        <taxon>Desulfurococcaceae</taxon>
        <taxon>Ignisphaera</taxon>
    </lineage>
</organism>
<dbReference type="CDD" id="cd04518">
    <property type="entry name" value="TBP_archaea"/>
    <property type="match status" value="1"/>
</dbReference>
<dbReference type="PANTHER" id="PTHR10126">
    <property type="entry name" value="TATA-BOX BINDING PROTEIN"/>
    <property type="match status" value="1"/>
</dbReference>
<dbReference type="GO" id="GO:0006352">
    <property type="term" value="P:DNA-templated transcription initiation"/>
    <property type="evidence" value="ECO:0007669"/>
    <property type="project" value="InterPro"/>
</dbReference>
<protein>
    <recommendedName>
        <fullName evidence="7">TATA-box-binding protein</fullName>
    </recommendedName>
    <alternativeName>
        <fullName evidence="7">Box A-binding protein</fullName>
        <shortName evidence="7">BAP</shortName>
    </alternativeName>
    <alternativeName>
        <fullName evidence="7">TATA sequence-binding protein</fullName>
        <shortName evidence="7">TBP</shortName>
    </alternativeName>
    <alternativeName>
        <fullName evidence="7">TATA-box factor</fullName>
    </alternativeName>
</protein>
<gene>
    <name evidence="7" type="primary">tbp</name>
    <name evidence="8" type="ORF">ENO26_07435</name>
</gene>
<comment type="function">
    <text evidence="6 7">General factor that plays a role in the activation of archaeal genes transcribed by RNA polymerase. Binds specifically to the TATA box promoter element which lies close to the position of transcription initiation.</text>
</comment>
<feature type="repeat" description="2" evidence="7">
    <location>
        <begin position="103"/>
        <end position="179"/>
    </location>
</feature>
<dbReference type="InterPro" id="IPR012295">
    <property type="entry name" value="TBP_dom_sf"/>
</dbReference>
<dbReference type="HAMAP" id="MF_00408">
    <property type="entry name" value="TATA_bind_prot_arch"/>
    <property type="match status" value="1"/>
</dbReference>
<dbReference type="InterPro" id="IPR000814">
    <property type="entry name" value="TBP"/>
</dbReference>